<name>A0A7X9IJU1_9DELT</name>
<protein>
    <submittedName>
        <fullName evidence="1">Uncharacterized protein</fullName>
    </submittedName>
</protein>
<proteinExistence type="predicted"/>
<accession>A0A7X9IJU1</accession>
<dbReference type="Proteomes" id="UP000524246">
    <property type="component" value="Unassembled WGS sequence"/>
</dbReference>
<evidence type="ECO:0000313" key="1">
    <source>
        <dbReference type="EMBL" id="NMC62414.1"/>
    </source>
</evidence>
<evidence type="ECO:0000313" key="2">
    <source>
        <dbReference type="Proteomes" id="UP000524246"/>
    </source>
</evidence>
<organism evidence="1 2">
    <name type="scientific">SAR324 cluster bacterium</name>
    <dbReference type="NCBI Taxonomy" id="2024889"/>
    <lineage>
        <taxon>Bacteria</taxon>
        <taxon>Deltaproteobacteria</taxon>
        <taxon>SAR324 cluster</taxon>
    </lineage>
</organism>
<gene>
    <name evidence="1" type="ORF">GYA55_04530</name>
</gene>
<dbReference type="AlphaFoldDB" id="A0A7X9IJU1"/>
<comment type="caution">
    <text evidence="1">The sequence shown here is derived from an EMBL/GenBank/DDBJ whole genome shotgun (WGS) entry which is preliminary data.</text>
</comment>
<dbReference type="EMBL" id="JAAZON010000188">
    <property type="protein sequence ID" value="NMC62414.1"/>
    <property type="molecule type" value="Genomic_DNA"/>
</dbReference>
<sequence length="210" mass="23547">MAPDHQKMNWVYLRGGGHPGDGEPSEGSILQPQTKPANFEALKFEALKSSYGERVWYGGQDTSNSDGPIVWLQMFEVDQGSEAILIRLAFSKEIAGGSEGIRAKCYMIREDVSPEQRQRILDVAVLLLGAKEEGAKELKKLLREGVLSEDKATAQEVRGFIPEEEKLLPSSKAREIINVTDLLLESKDLYESPKEFLKFDLKGSRFFQIK</sequence>
<reference evidence="1 2" key="1">
    <citation type="journal article" date="2020" name="Biotechnol. Biofuels">
        <title>New insights from the biogas microbiome by comprehensive genome-resolved metagenomics of nearly 1600 species originating from multiple anaerobic digesters.</title>
        <authorList>
            <person name="Campanaro S."/>
            <person name="Treu L."/>
            <person name="Rodriguez-R L.M."/>
            <person name="Kovalovszki A."/>
            <person name="Ziels R.M."/>
            <person name="Maus I."/>
            <person name="Zhu X."/>
            <person name="Kougias P.G."/>
            <person name="Basile A."/>
            <person name="Luo G."/>
            <person name="Schluter A."/>
            <person name="Konstantinidis K.T."/>
            <person name="Angelidaki I."/>
        </authorList>
    </citation>
    <scope>NUCLEOTIDE SEQUENCE [LARGE SCALE GENOMIC DNA]</scope>
    <source>
        <strain evidence="1">AS27yjCOA_65</strain>
    </source>
</reference>